<accession>A0ABU9DN53</accession>
<feature type="coiled-coil region" evidence="5">
    <location>
        <begin position="449"/>
        <end position="476"/>
    </location>
</feature>
<comment type="subcellular location">
    <subcellularLocation>
        <location evidence="1">Membrane</location>
        <topology evidence="1">Multi-pass membrane protein</topology>
    </subcellularLocation>
</comment>
<dbReference type="NCBIfam" id="TIGR03062">
    <property type="entry name" value="pip_yhgE_Cterm"/>
    <property type="match status" value="1"/>
</dbReference>
<dbReference type="InterPro" id="IPR017501">
    <property type="entry name" value="Phage_infect_YhgE_C"/>
</dbReference>
<evidence type="ECO:0000256" key="2">
    <source>
        <dbReference type="ARBA" id="ARBA00022692"/>
    </source>
</evidence>
<evidence type="ECO:0000256" key="6">
    <source>
        <dbReference type="SAM" id="Phobius"/>
    </source>
</evidence>
<organism evidence="8 9">
    <name type="scientific">Paenibacillus filicis</name>
    <dbReference type="NCBI Taxonomy" id="669464"/>
    <lineage>
        <taxon>Bacteria</taxon>
        <taxon>Bacillati</taxon>
        <taxon>Bacillota</taxon>
        <taxon>Bacilli</taxon>
        <taxon>Bacillales</taxon>
        <taxon>Paenibacillaceae</taxon>
        <taxon>Paenibacillus</taxon>
    </lineage>
</organism>
<keyword evidence="3 6" id="KW-1133">Transmembrane helix</keyword>
<evidence type="ECO:0000313" key="8">
    <source>
        <dbReference type="EMBL" id="MEK8129178.1"/>
    </source>
</evidence>
<dbReference type="InterPro" id="IPR051328">
    <property type="entry name" value="T7SS_ABC-Transporter"/>
</dbReference>
<feature type="transmembrane region" description="Helical" evidence="6">
    <location>
        <begin position="588"/>
        <end position="610"/>
    </location>
</feature>
<evidence type="ECO:0000259" key="7">
    <source>
        <dbReference type="Pfam" id="PF12698"/>
    </source>
</evidence>
<evidence type="ECO:0000256" key="1">
    <source>
        <dbReference type="ARBA" id="ARBA00004141"/>
    </source>
</evidence>
<evidence type="ECO:0000256" key="5">
    <source>
        <dbReference type="SAM" id="Coils"/>
    </source>
</evidence>
<gene>
    <name evidence="8" type="ORF">WMW72_14830</name>
</gene>
<dbReference type="PANTHER" id="PTHR43077:SF10">
    <property type="entry name" value="TRANSPORT PERMEASE PROTEIN"/>
    <property type="match status" value="1"/>
</dbReference>
<feature type="transmembrane region" description="Helical" evidence="6">
    <location>
        <begin position="622"/>
        <end position="640"/>
    </location>
</feature>
<dbReference type="Proteomes" id="UP001469365">
    <property type="component" value="Unassembled WGS sequence"/>
</dbReference>
<keyword evidence="5" id="KW-0175">Coiled coil</keyword>
<feature type="transmembrane region" description="Helical" evidence="6">
    <location>
        <begin position="677"/>
        <end position="698"/>
    </location>
</feature>
<sequence>MKRLLAIYLNDMSRIGRNWAATIIILGLAFLPSLYAWFNILASWDPYSNTGSLAIAVVNEDSGATARGRELKLGDEIVASLKDDKRIGWTFVDAAEADRGVLHGTYFASLTIPPEFSEHIASVLTATPQKAEILYNVNEKSNAISPKITSKGATGIQEEVTKQFIKTANGAIFQVMNEVGTELEQELPAIAAAKTVLFRLEDMFPELNKLVDTGMSDLDKASAIAAKAESYVPEVAKLAETGQAVTEQVGSWIDRSGEALDTLAPGIKQDLFLLQQAATSAKQLTGVLQDAKIDPALLQAELDRVSRRLAVASEVNSRLITLFERLNSLTGGKGSALAAGKLQQLQRSLQLQTTIVERISTAIAKGEKPADMLVADLGKVSQDVADGLEDILGRFDTEIVPGIAEGAKVAKEKLGKAHAALVDASGSIPDISKIVSDASKGLAAGQKELAAVKEALPGVEAKVKELAERVRSFENQGSITDILRLLKLDAQKESEFFAEPVVLKENRLFPIPNYGSAMSPFFTTLSLWVGALLLVSLLTVEVHEAGIAYKSYQVYIGRYLTFLTIALVQSLFVTLGDLYVLGTYAASPGWFVAFGMLLSAVFMLIVYTLVSVFGNVGKAMAIVLLVLQLAGSGGTFPVQLTPPFFQAIHPYLPFTYAIGLMREAVGGILWDAVGYDILMLLIYAGIALVIGLALKTWINASSAKLVNKAKESKIIH</sequence>
<dbReference type="Pfam" id="PF12698">
    <property type="entry name" value="ABC2_membrane_3"/>
    <property type="match status" value="1"/>
</dbReference>
<keyword evidence="4 6" id="KW-0472">Membrane</keyword>
<evidence type="ECO:0000256" key="4">
    <source>
        <dbReference type="ARBA" id="ARBA00023136"/>
    </source>
</evidence>
<comment type="caution">
    <text evidence="8">The sequence shown here is derived from an EMBL/GenBank/DDBJ whole genome shotgun (WGS) entry which is preliminary data.</text>
</comment>
<proteinExistence type="predicted"/>
<feature type="transmembrane region" description="Helical" evidence="6">
    <location>
        <begin position="559"/>
        <end position="582"/>
    </location>
</feature>
<dbReference type="InterPro" id="IPR013525">
    <property type="entry name" value="ABC2_TM"/>
</dbReference>
<feature type="transmembrane region" description="Helical" evidence="6">
    <location>
        <begin position="517"/>
        <end position="538"/>
    </location>
</feature>
<evidence type="ECO:0000256" key="3">
    <source>
        <dbReference type="ARBA" id="ARBA00022989"/>
    </source>
</evidence>
<protein>
    <submittedName>
        <fullName evidence="8">YhgE/Pip domain-containing protein</fullName>
    </submittedName>
</protein>
<keyword evidence="9" id="KW-1185">Reference proteome</keyword>
<dbReference type="RefSeq" id="WP_341416270.1">
    <property type="nucleotide sequence ID" value="NZ_JBBPCC010000008.1"/>
</dbReference>
<feature type="domain" description="ABC-2 type transporter transmembrane" evidence="7">
    <location>
        <begin position="512"/>
        <end position="692"/>
    </location>
</feature>
<dbReference type="PANTHER" id="PTHR43077">
    <property type="entry name" value="TRANSPORT PERMEASE YVFS-RELATED"/>
    <property type="match status" value="1"/>
</dbReference>
<keyword evidence="2 6" id="KW-0812">Transmembrane</keyword>
<reference evidence="8 9" key="1">
    <citation type="submission" date="2024-04" db="EMBL/GenBank/DDBJ databases">
        <title>draft genome sequnece of Paenibacillus filicis.</title>
        <authorList>
            <person name="Kim D.-U."/>
        </authorList>
    </citation>
    <scope>NUCLEOTIDE SEQUENCE [LARGE SCALE GENOMIC DNA]</scope>
    <source>
        <strain evidence="8 9">KACC14197</strain>
    </source>
</reference>
<dbReference type="EMBL" id="JBBPCC010000008">
    <property type="protein sequence ID" value="MEK8129178.1"/>
    <property type="molecule type" value="Genomic_DNA"/>
</dbReference>
<dbReference type="Gene3D" id="3.40.1710.10">
    <property type="entry name" value="abc type-2 transporter like domain"/>
    <property type="match status" value="1"/>
</dbReference>
<dbReference type="NCBIfam" id="TIGR03061">
    <property type="entry name" value="pip_yhgE_Nterm"/>
    <property type="match status" value="1"/>
</dbReference>
<dbReference type="InterPro" id="IPR017500">
    <property type="entry name" value="Phage_infect_YhgE_N"/>
</dbReference>
<evidence type="ECO:0000313" key="9">
    <source>
        <dbReference type="Proteomes" id="UP001469365"/>
    </source>
</evidence>
<name>A0ABU9DN53_9BACL</name>